<dbReference type="Proteomes" id="UP000001635">
    <property type="component" value="Chromosome"/>
</dbReference>
<dbReference type="KEGG" id="cmr:Cycma_1825"/>
<dbReference type="OrthoDB" id="982794at2"/>
<dbReference type="STRING" id="880070.Cycma_1825"/>
<keyword evidence="2" id="KW-1185">Reference proteome</keyword>
<reference evidence="2" key="1">
    <citation type="submission" date="2011-07" db="EMBL/GenBank/DDBJ databases">
        <title>The complete genome of Cyclobacterium marinum DSM 745.</title>
        <authorList>
            <person name="Lucas S."/>
            <person name="Han J."/>
            <person name="Lapidus A."/>
            <person name="Bruce D."/>
            <person name="Goodwin L."/>
            <person name="Pitluck S."/>
            <person name="Peters L."/>
            <person name="Kyrpides N."/>
            <person name="Mavromatis K."/>
            <person name="Ivanova N."/>
            <person name="Ovchinnikova G."/>
            <person name="Chertkov O."/>
            <person name="Detter J.C."/>
            <person name="Tapia R."/>
            <person name="Han C."/>
            <person name="Land M."/>
            <person name="Hauser L."/>
            <person name="Markowitz V."/>
            <person name="Cheng J.-F."/>
            <person name="Hugenholtz P."/>
            <person name="Woyke T."/>
            <person name="Wu D."/>
            <person name="Tindall B."/>
            <person name="Schuetze A."/>
            <person name="Brambilla E."/>
            <person name="Klenk H.-P."/>
            <person name="Eisen J.A."/>
        </authorList>
    </citation>
    <scope>NUCLEOTIDE SEQUENCE [LARGE SCALE GENOMIC DNA]</scope>
    <source>
        <strain evidence="2">ATCC 25205 / DSM 745 / LMG 13164 / NCIMB 1802</strain>
    </source>
</reference>
<name>G0IX29_CYCMS</name>
<gene>
    <name evidence="1" type="ordered locus">Cycma_1825</name>
</gene>
<evidence type="ECO:0000313" key="2">
    <source>
        <dbReference type="Proteomes" id="UP000001635"/>
    </source>
</evidence>
<dbReference type="RefSeq" id="WP_014019872.1">
    <property type="nucleotide sequence ID" value="NC_015914.1"/>
</dbReference>
<organism evidence="1 2">
    <name type="scientific">Cyclobacterium marinum (strain ATCC 25205 / DSM 745 / LMG 13164 / NCIMB 1802)</name>
    <name type="common">Flectobacillus marinus</name>
    <dbReference type="NCBI Taxonomy" id="880070"/>
    <lineage>
        <taxon>Bacteria</taxon>
        <taxon>Pseudomonadati</taxon>
        <taxon>Bacteroidota</taxon>
        <taxon>Cytophagia</taxon>
        <taxon>Cytophagales</taxon>
        <taxon>Cyclobacteriaceae</taxon>
        <taxon>Cyclobacterium</taxon>
    </lineage>
</organism>
<protein>
    <submittedName>
        <fullName evidence="1">Uncharacterized protein</fullName>
    </submittedName>
</protein>
<dbReference type="EMBL" id="CP002955">
    <property type="protein sequence ID" value="AEL25577.1"/>
    <property type="molecule type" value="Genomic_DNA"/>
</dbReference>
<dbReference type="AlphaFoldDB" id="G0IX29"/>
<accession>G0IX29</accession>
<sequence>MNSSLDNSCLIKTVAVDLNNLLQLPDLPEEIDREGLARAIEPVIAHLLSHEFERFLQLCYRFDLGEGKVKTILNTCPPEEVSFQMSLAIIDRQMLKVILRKKYSDY</sequence>
<proteinExistence type="predicted"/>
<dbReference type="HOGENOM" id="CLU_171741_0_0_10"/>
<evidence type="ECO:0000313" key="1">
    <source>
        <dbReference type="EMBL" id="AEL25577.1"/>
    </source>
</evidence>